<dbReference type="GO" id="GO:0005886">
    <property type="term" value="C:plasma membrane"/>
    <property type="evidence" value="ECO:0007669"/>
    <property type="project" value="UniProtKB-SubCell"/>
</dbReference>
<evidence type="ECO:0000259" key="10">
    <source>
        <dbReference type="Pfam" id="PF07662"/>
    </source>
</evidence>
<feature type="domain" description="Nucleoside transporter/FeoB GTPase Gate" evidence="11">
    <location>
        <begin position="239"/>
        <end position="334"/>
    </location>
</feature>
<feature type="transmembrane region" description="Helical" evidence="8">
    <location>
        <begin position="73"/>
        <end position="92"/>
    </location>
</feature>
<comment type="similarity">
    <text evidence="2">Belongs to the concentrative nucleoside transporter (CNT) (TC 2.A.41) family.</text>
</comment>
<evidence type="ECO:0000256" key="7">
    <source>
        <dbReference type="SAM" id="MobiDB-lite"/>
    </source>
</evidence>
<dbReference type="AlphaFoldDB" id="A0A1R1XPW5"/>
<gene>
    <name evidence="13" type="ORF">AYI70_g6439</name>
    <name evidence="12" type="ORF">AYI70_g8790</name>
</gene>
<keyword evidence="3" id="KW-1003">Cell membrane</keyword>
<comment type="subcellular location">
    <subcellularLocation>
        <location evidence="1">Cell membrane</location>
        <topology evidence="1">Multi-pass membrane protein</topology>
    </subcellularLocation>
</comment>
<dbReference type="OrthoDB" id="6075923at2759"/>
<evidence type="ECO:0000313" key="12">
    <source>
        <dbReference type="EMBL" id="OMJ12964.1"/>
    </source>
</evidence>
<feature type="transmembrane region" description="Helical" evidence="8">
    <location>
        <begin position="122"/>
        <end position="140"/>
    </location>
</feature>
<dbReference type="Pfam" id="PF07670">
    <property type="entry name" value="Gate"/>
    <property type="match status" value="1"/>
</dbReference>
<feature type="transmembrane region" description="Helical" evidence="8">
    <location>
        <begin position="237"/>
        <end position="258"/>
    </location>
</feature>
<feature type="transmembrane region" description="Helical" evidence="8">
    <location>
        <begin position="42"/>
        <end position="61"/>
    </location>
</feature>
<dbReference type="GO" id="GO:0015293">
    <property type="term" value="F:symporter activity"/>
    <property type="evidence" value="ECO:0007669"/>
    <property type="project" value="TreeGrafter"/>
</dbReference>
<dbReference type="InterPro" id="IPR011642">
    <property type="entry name" value="Gate_dom"/>
</dbReference>
<organism evidence="13 14">
    <name type="scientific">Smittium culicis</name>
    <dbReference type="NCBI Taxonomy" id="133412"/>
    <lineage>
        <taxon>Eukaryota</taxon>
        <taxon>Fungi</taxon>
        <taxon>Fungi incertae sedis</taxon>
        <taxon>Zoopagomycota</taxon>
        <taxon>Kickxellomycotina</taxon>
        <taxon>Harpellomycetes</taxon>
        <taxon>Harpellales</taxon>
        <taxon>Legeriomycetaceae</taxon>
        <taxon>Smittium</taxon>
    </lineage>
</organism>
<feature type="transmembrane region" description="Helical" evidence="8">
    <location>
        <begin position="152"/>
        <end position="169"/>
    </location>
</feature>
<proteinExistence type="inferred from homology"/>
<sequence length="558" mass="60573">MLDHKQVDVSPDSMESGSINKEGLHPSATAEPSKYMQIVNMLKPYFIGIFWILLTVYFGFAIGKKRKTALSDVLPLIFLYVFISLKLVFIYMDSSFLSKGFGACWNLVVVKPCSLIPERMRIMVYAIVVFAVFLIVSLALPVTQYGSRGSRIQSFGGILIIIAIMAALSKHPRQIEWYTVITGQFIQLILGIIVIKTEAGLQFFKWLSDVARGLLSFADSGSQFLFGSDLISTFPSFAFSVFPAVIFFVAFIQIVYFLGGMQWLVGKLSVFFTKLMGTSGSESVVASACPFVGQGESAVLVAQYVEFMTKSELHAIMTSGFSTISGSVLSGYLSLNVELTYIITSCIMSIPCSLAMSKLRYPETEESLTKGKAVVPTNETEDVNFLHAAGNGAALGMTLSLLIAASLIAIISLLSFTNFMLTWLGHFVTDTEITLNLILGYILYPLAWLLGVPKGDLLEVSKLLGTKLVANEFVAYTDLMVAPKDGVSVFSIIQPRSRIIIQFALCGFANLASIGMQIGAIGAIAPKRKSDIAQLALSAMFTGFIATCISAAIAGLLL</sequence>
<accession>A0A1R1XPW5</accession>
<dbReference type="Pfam" id="PF07662">
    <property type="entry name" value="Nucleos_tra2_C"/>
    <property type="match status" value="1"/>
</dbReference>
<evidence type="ECO:0000256" key="8">
    <source>
        <dbReference type="SAM" id="Phobius"/>
    </source>
</evidence>
<feature type="region of interest" description="Disordered" evidence="7">
    <location>
        <begin position="1"/>
        <end position="26"/>
    </location>
</feature>
<keyword evidence="4 8" id="KW-0812">Transmembrane</keyword>
<dbReference type="Pfam" id="PF01773">
    <property type="entry name" value="Nucleos_tra2_N"/>
    <property type="match status" value="1"/>
</dbReference>
<dbReference type="EMBL" id="LSSN01003696">
    <property type="protein sequence ID" value="OMJ12964.1"/>
    <property type="molecule type" value="Genomic_DNA"/>
</dbReference>
<evidence type="ECO:0000313" key="14">
    <source>
        <dbReference type="Proteomes" id="UP000187283"/>
    </source>
</evidence>
<dbReference type="InterPro" id="IPR008276">
    <property type="entry name" value="C_nuclsd_transpt"/>
</dbReference>
<dbReference type="GO" id="GO:0005337">
    <property type="term" value="F:nucleoside transmembrane transporter activity"/>
    <property type="evidence" value="ECO:0007669"/>
    <property type="project" value="InterPro"/>
</dbReference>
<evidence type="ECO:0000256" key="5">
    <source>
        <dbReference type="ARBA" id="ARBA00022989"/>
    </source>
</evidence>
<evidence type="ECO:0000256" key="1">
    <source>
        <dbReference type="ARBA" id="ARBA00004651"/>
    </source>
</evidence>
<feature type="transmembrane region" description="Helical" evidence="8">
    <location>
        <begin position="313"/>
        <end position="333"/>
    </location>
</feature>
<dbReference type="InterPro" id="IPR002668">
    <property type="entry name" value="CNT_N_dom"/>
</dbReference>
<comment type="caution">
    <text evidence="13">The sequence shown here is derived from an EMBL/GenBank/DDBJ whole genome shotgun (WGS) entry which is preliminary data.</text>
</comment>
<feature type="domain" description="Concentrative nucleoside transporter C-terminal" evidence="10">
    <location>
        <begin position="341"/>
        <end position="555"/>
    </location>
</feature>
<dbReference type="Proteomes" id="UP000187283">
    <property type="component" value="Unassembled WGS sequence"/>
</dbReference>
<evidence type="ECO:0000259" key="9">
    <source>
        <dbReference type="Pfam" id="PF01773"/>
    </source>
</evidence>
<feature type="transmembrane region" description="Helical" evidence="8">
    <location>
        <begin position="535"/>
        <end position="557"/>
    </location>
</feature>
<evidence type="ECO:0000256" key="2">
    <source>
        <dbReference type="ARBA" id="ARBA00009033"/>
    </source>
</evidence>
<evidence type="ECO:0000313" key="13">
    <source>
        <dbReference type="EMBL" id="OMJ16682.1"/>
    </source>
</evidence>
<dbReference type="STRING" id="133412.A0A1R1XPW5"/>
<dbReference type="PANTHER" id="PTHR10590">
    <property type="entry name" value="SODIUM/NUCLEOSIDE COTRANSPORTER"/>
    <property type="match status" value="1"/>
</dbReference>
<feature type="transmembrane region" description="Helical" evidence="8">
    <location>
        <begin position="399"/>
        <end position="421"/>
    </location>
</feature>
<evidence type="ECO:0000259" key="11">
    <source>
        <dbReference type="Pfam" id="PF07670"/>
    </source>
</evidence>
<name>A0A1R1XPW5_9FUNG</name>
<keyword evidence="5 8" id="KW-1133">Transmembrane helix</keyword>
<feature type="transmembrane region" description="Helical" evidence="8">
    <location>
        <begin position="175"/>
        <end position="194"/>
    </location>
</feature>
<reference evidence="13 14" key="1">
    <citation type="submission" date="2017-01" db="EMBL/GenBank/DDBJ databases">
        <authorList>
            <person name="Mah S.A."/>
            <person name="Swanson W.J."/>
            <person name="Moy G.W."/>
            <person name="Vacquier V.D."/>
        </authorList>
    </citation>
    <scope>NUCLEOTIDE SEQUENCE [LARGE SCALE GENOMIC DNA]</scope>
    <source>
        <strain evidence="13 14">GSMNP</strain>
    </source>
</reference>
<feature type="transmembrane region" description="Helical" evidence="8">
    <location>
        <begin position="499"/>
        <end position="523"/>
    </location>
</feature>
<dbReference type="EMBL" id="LSSN01002260">
    <property type="protein sequence ID" value="OMJ16682.1"/>
    <property type="molecule type" value="Genomic_DNA"/>
</dbReference>
<protein>
    <submittedName>
        <fullName evidence="13">Sodium/nucleoside cotransporter 2</fullName>
    </submittedName>
</protein>
<evidence type="ECO:0000256" key="6">
    <source>
        <dbReference type="ARBA" id="ARBA00023136"/>
    </source>
</evidence>
<keyword evidence="14" id="KW-1185">Reference proteome</keyword>
<keyword evidence="6 8" id="KW-0472">Membrane</keyword>
<dbReference type="PANTHER" id="PTHR10590:SF4">
    <property type="entry name" value="SOLUTE CARRIER FAMILY 28 MEMBER 3"/>
    <property type="match status" value="1"/>
</dbReference>
<evidence type="ECO:0000256" key="3">
    <source>
        <dbReference type="ARBA" id="ARBA00022475"/>
    </source>
</evidence>
<feature type="transmembrane region" description="Helical" evidence="8">
    <location>
        <begin position="433"/>
        <end position="452"/>
    </location>
</feature>
<dbReference type="InterPro" id="IPR011657">
    <property type="entry name" value="CNT_C_dom"/>
</dbReference>
<evidence type="ECO:0000256" key="4">
    <source>
        <dbReference type="ARBA" id="ARBA00022692"/>
    </source>
</evidence>
<feature type="domain" description="Concentrative nucleoside transporter N-terminal" evidence="9">
    <location>
        <begin position="157"/>
        <end position="228"/>
    </location>
</feature>